<feature type="transmembrane region" description="Helical" evidence="1">
    <location>
        <begin position="30"/>
        <end position="52"/>
    </location>
</feature>
<keyword evidence="1" id="KW-0812">Transmembrane</keyword>
<comment type="caution">
    <text evidence="2">The sequence shown here is derived from an EMBL/GenBank/DDBJ whole genome shotgun (WGS) entry which is preliminary data.</text>
</comment>
<dbReference type="Proteomes" id="UP000606044">
    <property type="component" value="Unassembled WGS sequence"/>
</dbReference>
<accession>A0A917BJT0</accession>
<organism evidence="2 3">
    <name type="scientific">Azorhizobium oxalatiphilum</name>
    <dbReference type="NCBI Taxonomy" id="980631"/>
    <lineage>
        <taxon>Bacteria</taxon>
        <taxon>Pseudomonadati</taxon>
        <taxon>Pseudomonadota</taxon>
        <taxon>Alphaproteobacteria</taxon>
        <taxon>Hyphomicrobiales</taxon>
        <taxon>Xanthobacteraceae</taxon>
        <taxon>Azorhizobium</taxon>
    </lineage>
</organism>
<keyword evidence="1" id="KW-1133">Transmembrane helix</keyword>
<reference evidence="2" key="2">
    <citation type="submission" date="2020-09" db="EMBL/GenBank/DDBJ databases">
        <authorList>
            <person name="Sun Q."/>
            <person name="Sedlacek I."/>
        </authorList>
    </citation>
    <scope>NUCLEOTIDE SEQUENCE</scope>
    <source>
        <strain evidence="2">CCM 7897</strain>
    </source>
</reference>
<evidence type="ECO:0000313" key="2">
    <source>
        <dbReference type="EMBL" id="GGF45840.1"/>
    </source>
</evidence>
<sequence>MSTNTDPSSGYAVTPAARDEALRNIVMITYILYVVGFFVGITMLVGLIVAYVKRGDAAGTIYESHFTWLIRTFWIGLLLSVIGLITSFILIGIPILIATGIWSIYRVVKGFLAFNDRKPIAAPAAFF</sequence>
<proteinExistence type="predicted"/>
<dbReference type="AlphaFoldDB" id="A0A917BJT0"/>
<dbReference type="EMBL" id="BMCT01000001">
    <property type="protein sequence ID" value="GGF45840.1"/>
    <property type="molecule type" value="Genomic_DNA"/>
</dbReference>
<gene>
    <name evidence="2" type="ORF">GCM10007301_01660</name>
</gene>
<feature type="transmembrane region" description="Helical" evidence="1">
    <location>
        <begin position="73"/>
        <end position="105"/>
    </location>
</feature>
<name>A0A917BJT0_9HYPH</name>
<evidence type="ECO:0000313" key="3">
    <source>
        <dbReference type="Proteomes" id="UP000606044"/>
    </source>
</evidence>
<reference evidence="2" key="1">
    <citation type="journal article" date="2014" name="Int. J. Syst. Evol. Microbiol.">
        <title>Complete genome sequence of Corynebacterium casei LMG S-19264T (=DSM 44701T), isolated from a smear-ripened cheese.</title>
        <authorList>
            <consortium name="US DOE Joint Genome Institute (JGI-PGF)"/>
            <person name="Walter F."/>
            <person name="Albersmeier A."/>
            <person name="Kalinowski J."/>
            <person name="Ruckert C."/>
        </authorList>
    </citation>
    <scope>NUCLEOTIDE SEQUENCE</scope>
    <source>
        <strain evidence="2">CCM 7897</strain>
    </source>
</reference>
<keyword evidence="1" id="KW-0472">Membrane</keyword>
<evidence type="ECO:0000256" key="1">
    <source>
        <dbReference type="SAM" id="Phobius"/>
    </source>
</evidence>
<protein>
    <recommendedName>
        <fullName evidence="4">Transmembrane protein</fullName>
    </recommendedName>
</protein>
<dbReference type="RefSeq" id="WP_188574502.1">
    <property type="nucleotide sequence ID" value="NZ_BMCT01000001.1"/>
</dbReference>
<evidence type="ECO:0008006" key="4">
    <source>
        <dbReference type="Google" id="ProtNLM"/>
    </source>
</evidence>
<keyword evidence="3" id="KW-1185">Reference proteome</keyword>